<dbReference type="EMBL" id="JANAKD010000226">
    <property type="protein sequence ID" value="KAJ3496032.1"/>
    <property type="molecule type" value="Genomic_DNA"/>
</dbReference>
<sequence>MFLTLPSAPSFYSSRIYYQGFQVLDDTQLPLLSGSRILLCRPKWRTNAQNRMIRLSMASRLNRICLAGLTVLPGDAATSEALGQRVKYFDPSDWIMQHQEHPGWAQPRIHPPEAGAELHNPYAGVPYAWQLTETVDDFLVRLPPATTNQTLEIPWIYVCNPYIPRVPKGESLNQKLKGNEDEGPEQDGSRLDVVIQGGMERLELLGTFIRDVPKFGKPPSTTEKEKIHERSQASLDILHLAHVGKVRAGKVRAQYGVMLFLLTFFYQWMLFCDVSEVNEVWDIVAKATANNELGIAAKVAPRPEMDDTRKDRLICIYTKDFMDKVDIGRVVQRLKELRLTDNNSKRIYYKPGE</sequence>
<evidence type="ECO:0000313" key="2">
    <source>
        <dbReference type="Proteomes" id="UP001148737"/>
    </source>
</evidence>
<name>A0ACC1R2Q0_9HYPO</name>
<protein>
    <submittedName>
        <fullName evidence="1">Uncharacterized protein</fullName>
    </submittedName>
</protein>
<gene>
    <name evidence="1" type="ORF">NLG97_g2961</name>
</gene>
<reference evidence="1" key="1">
    <citation type="submission" date="2022-07" db="EMBL/GenBank/DDBJ databases">
        <title>Genome Sequence of Lecanicillium saksenae.</title>
        <authorList>
            <person name="Buettner E."/>
        </authorList>
    </citation>
    <scope>NUCLEOTIDE SEQUENCE</scope>
    <source>
        <strain evidence="1">VT-O1</strain>
    </source>
</reference>
<proteinExistence type="predicted"/>
<evidence type="ECO:0000313" key="1">
    <source>
        <dbReference type="EMBL" id="KAJ3496032.1"/>
    </source>
</evidence>
<organism evidence="1 2">
    <name type="scientific">Lecanicillium saksenae</name>
    <dbReference type="NCBI Taxonomy" id="468837"/>
    <lineage>
        <taxon>Eukaryota</taxon>
        <taxon>Fungi</taxon>
        <taxon>Dikarya</taxon>
        <taxon>Ascomycota</taxon>
        <taxon>Pezizomycotina</taxon>
        <taxon>Sordariomycetes</taxon>
        <taxon>Hypocreomycetidae</taxon>
        <taxon>Hypocreales</taxon>
        <taxon>Cordycipitaceae</taxon>
        <taxon>Lecanicillium</taxon>
    </lineage>
</organism>
<accession>A0ACC1R2Q0</accession>
<comment type="caution">
    <text evidence="1">The sequence shown here is derived from an EMBL/GenBank/DDBJ whole genome shotgun (WGS) entry which is preliminary data.</text>
</comment>
<keyword evidence="2" id="KW-1185">Reference proteome</keyword>
<dbReference type="Proteomes" id="UP001148737">
    <property type="component" value="Unassembled WGS sequence"/>
</dbReference>